<dbReference type="AlphaFoldDB" id="A0A8H3S3X9"/>
<dbReference type="Pfam" id="PF13369">
    <property type="entry name" value="Transglut_core2"/>
    <property type="match status" value="1"/>
</dbReference>
<dbReference type="PROSITE" id="PS50181">
    <property type="entry name" value="FBOX"/>
    <property type="match status" value="1"/>
</dbReference>
<dbReference type="Pfam" id="PF12937">
    <property type="entry name" value="F-box-like"/>
    <property type="match status" value="1"/>
</dbReference>
<accession>A0A8H3S3X9</accession>
<evidence type="ECO:0000259" key="1">
    <source>
        <dbReference type="PROSITE" id="PS50181"/>
    </source>
</evidence>
<dbReference type="SUPFAM" id="SSF81383">
    <property type="entry name" value="F-box domain"/>
    <property type="match status" value="1"/>
</dbReference>
<reference evidence="3" key="1">
    <citation type="journal article" date="2015" name="Genome Announc.">
        <title>Draft Genome Sequence of the Pathogenic Filamentous Fungus Aspergillus udagawae Strain IFM 46973T.</title>
        <authorList>
            <person name="Kusuya Y."/>
            <person name="Takahashi-Nakaguchi A."/>
            <person name="Takahashi H."/>
            <person name="Yaguchi T."/>
        </authorList>
    </citation>
    <scope>NUCLEOTIDE SEQUENCE</scope>
    <source>
        <strain evidence="3">IFM 46973</strain>
    </source>
</reference>
<dbReference type="GeneID" id="66990323"/>
<dbReference type="NCBIfam" id="TIGR02097">
    <property type="entry name" value="yccV"/>
    <property type="match status" value="1"/>
</dbReference>
<proteinExistence type="predicted"/>
<dbReference type="SMART" id="SM00992">
    <property type="entry name" value="YccV-like"/>
    <property type="match status" value="1"/>
</dbReference>
<comment type="caution">
    <text evidence="2">The sequence shown here is derived from an EMBL/GenBank/DDBJ whole genome shotgun (WGS) entry which is preliminary data.</text>
</comment>
<dbReference type="Proteomes" id="UP000465221">
    <property type="component" value="Unassembled WGS sequence"/>
</dbReference>
<evidence type="ECO:0000313" key="4">
    <source>
        <dbReference type="Proteomes" id="UP000465221"/>
    </source>
</evidence>
<dbReference type="GO" id="GO:0003677">
    <property type="term" value="F:DNA binding"/>
    <property type="evidence" value="ECO:0007669"/>
    <property type="project" value="InterPro"/>
</dbReference>
<feature type="domain" description="F-box" evidence="1">
    <location>
        <begin position="2"/>
        <end position="48"/>
    </location>
</feature>
<dbReference type="SUPFAM" id="SSF141255">
    <property type="entry name" value="YccV-like"/>
    <property type="match status" value="1"/>
</dbReference>
<reference evidence="2 4" key="2">
    <citation type="submission" date="2020-01" db="EMBL/GenBank/DDBJ databases">
        <title>Draft genome sequence of Aspergillus udagawae IFM 46972.</title>
        <authorList>
            <person name="Takahashi H."/>
            <person name="Yaguchi T."/>
        </authorList>
    </citation>
    <scope>NUCLEOTIDE SEQUENCE [LARGE SCALE GENOMIC DNA]</scope>
    <source>
        <strain evidence="2 4">IFM 46972</strain>
    </source>
</reference>
<dbReference type="InterPro" id="IPR032698">
    <property type="entry name" value="SirB1_N"/>
</dbReference>
<reference evidence="3" key="3">
    <citation type="submission" date="2021-01" db="EMBL/GenBank/DDBJ databases">
        <title>Pan-genome distribution and transcriptional activeness of fungal secondary metabolism genes in Aspergillus section Fumigati.</title>
        <authorList>
            <person name="Takahashi H."/>
            <person name="Umemura M."/>
            <person name="Ninomiya A."/>
            <person name="Kusuya Y."/>
            <person name="Urayama S."/>
            <person name="Shimizu M."/>
            <person name="Watanabe A."/>
            <person name="Kamei K."/>
            <person name="Yaguchi T."/>
            <person name="Hagiwara D."/>
        </authorList>
    </citation>
    <scope>NUCLEOTIDE SEQUENCE</scope>
    <source>
        <strain evidence="3">IFM 46973</strain>
    </source>
</reference>
<gene>
    <name evidence="3" type="ORF">Aud_002847</name>
    <name evidence="2" type="ORF">IFM46972_08943</name>
</gene>
<organism evidence="2 4">
    <name type="scientific">Aspergillus udagawae</name>
    <dbReference type="NCBI Taxonomy" id="91492"/>
    <lineage>
        <taxon>Eukaryota</taxon>
        <taxon>Fungi</taxon>
        <taxon>Dikarya</taxon>
        <taxon>Ascomycota</taxon>
        <taxon>Pezizomycotina</taxon>
        <taxon>Eurotiomycetes</taxon>
        <taxon>Eurotiomycetidae</taxon>
        <taxon>Eurotiales</taxon>
        <taxon>Aspergillaceae</taxon>
        <taxon>Aspergillus</taxon>
        <taxon>Aspergillus subgen. Fumigati</taxon>
    </lineage>
</organism>
<dbReference type="Proteomes" id="UP000036893">
    <property type="component" value="Unassembled WGS sequence"/>
</dbReference>
<dbReference type="RefSeq" id="XP_043143739.1">
    <property type="nucleotide sequence ID" value="XM_043287804.1"/>
</dbReference>
<dbReference type="EMBL" id="BLKC01000082">
    <property type="protein sequence ID" value="GFF50029.1"/>
    <property type="molecule type" value="Genomic_DNA"/>
</dbReference>
<dbReference type="InterPro" id="IPR036047">
    <property type="entry name" value="F-box-like_dom_sf"/>
</dbReference>
<dbReference type="Gene3D" id="1.20.1280.50">
    <property type="match status" value="1"/>
</dbReference>
<dbReference type="PANTHER" id="PTHR31350">
    <property type="entry name" value="SI:DKEY-261L7.2"/>
    <property type="match status" value="1"/>
</dbReference>
<sequence>MVLSLDCLPEELLYIILCNCPPCSSAALGQTSRKFQNIANEPLLWRFYCQTHFKFWDPKHDMTRNYRSSASVVDWKRLYVSRHLVDRRTCNLLNSILAGQTGRIKKFRTIIGLGYDIKDTLLRHISAGSDTEDYLARRYYARALLTCLHRSIAVPEWIKLRNGEPVSLERALGAFDLFIPESSFGNLDEIVSRLDEIASHIFTYCPNINNLTLREKARTVATYLRESNLTGIQLGRDYHCLEHNFLGFAMNDPDHNSLPLISAAIYCYVARKINLDAWPCGFPFHVHVIVMPPSGQDIDGNSIPSATRIEPIFMDPFRSAEETPVENLQNQLNFLGASAAEQSAFLRSSGVADTVLRCGKNIMNSVQRLSQTSRAHLAPVDAVSARYAALWSSLLFSTSFRPADLMHYLPWFLELFATDFPSDVHLIEQYLVPLFQGTPQQEDILESLRVVRAVDEIPKQVKRRTPERKAVRYRIGQVFRHRRYSYLAVITGWDTECDASEQWMRRMGIDRLEAGRHQSFYHALAEDKSVRYVAEENVEIITPDLFELPRTLVETAGKHFKRWDGCSRTFVSNIRDEYPDD</sequence>
<dbReference type="InterPro" id="IPR011722">
    <property type="entry name" value="Hemimethylated_DNA-bd_dom"/>
</dbReference>
<dbReference type="EMBL" id="BBXM02000002">
    <property type="protein sequence ID" value="GIC86473.1"/>
    <property type="molecule type" value="Genomic_DNA"/>
</dbReference>
<dbReference type="InterPro" id="IPR001810">
    <property type="entry name" value="F-box_dom"/>
</dbReference>
<dbReference type="Gene3D" id="2.30.30.390">
    <property type="entry name" value="Hemimethylated DNA-binding domain"/>
    <property type="match status" value="1"/>
</dbReference>
<name>A0A8H3S3X9_9EURO</name>
<protein>
    <submittedName>
        <fullName evidence="2">F-box domain protein</fullName>
    </submittedName>
</protein>
<dbReference type="SMART" id="SM00256">
    <property type="entry name" value="FBOX"/>
    <property type="match status" value="1"/>
</dbReference>
<dbReference type="PANTHER" id="PTHR31350:SF27">
    <property type="entry name" value="HEMIMETHYLATED DNA-BINDING DOMAIN-CONTAINING PROTEIN"/>
    <property type="match status" value="1"/>
</dbReference>
<dbReference type="Pfam" id="PF08755">
    <property type="entry name" value="YccV-like"/>
    <property type="match status" value="1"/>
</dbReference>
<dbReference type="InterPro" id="IPR036623">
    <property type="entry name" value="Hemimethylated_DNA-bd_sf"/>
</dbReference>
<evidence type="ECO:0000313" key="3">
    <source>
        <dbReference type="EMBL" id="GIC86473.1"/>
    </source>
</evidence>
<evidence type="ECO:0000313" key="2">
    <source>
        <dbReference type="EMBL" id="GFF50029.1"/>
    </source>
</evidence>